<feature type="transmembrane region" description="Helical" evidence="5">
    <location>
        <begin position="139"/>
        <end position="160"/>
    </location>
</feature>
<dbReference type="Proteomes" id="UP001454086">
    <property type="component" value="Unassembled WGS sequence"/>
</dbReference>
<evidence type="ECO:0000313" key="8">
    <source>
        <dbReference type="Proteomes" id="UP001454086"/>
    </source>
</evidence>
<feature type="transmembrane region" description="Helical" evidence="5">
    <location>
        <begin position="167"/>
        <end position="187"/>
    </location>
</feature>
<dbReference type="PANTHER" id="PTHR43027">
    <property type="entry name" value="DOXORUBICIN RESISTANCE ABC TRANSPORTER PERMEASE PROTEIN DRRC-RELATED"/>
    <property type="match status" value="1"/>
</dbReference>
<proteinExistence type="inferred from homology"/>
<comment type="subcellular location">
    <subcellularLocation>
        <location evidence="5">Cell membrane</location>
        <topology evidence="5">Multi-pass membrane protein</topology>
    </subcellularLocation>
    <subcellularLocation>
        <location evidence="1">Membrane</location>
        <topology evidence="1">Multi-pass membrane protein</topology>
    </subcellularLocation>
</comment>
<gene>
    <name evidence="7" type="ORF">WMQ36_11940</name>
</gene>
<feature type="transmembrane region" description="Helical" evidence="5">
    <location>
        <begin position="60"/>
        <end position="78"/>
    </location>
</feature>
<evidence type="ECO:0000256" key="1">
    <source>
        <dbReference type="ARBA" id="ARBA00004141"/>
    </source>
</evidence>
<dbReference type="RefSeq" id="WP_040382510.1">
    <property type="nucleotide sequence ID" value="NZ_JBBMFM010000039.1"/>
</dbReference>
<keyword evidence="3 5" id="KW-1133">Transmembrane helix</keyword>
<dbReference type="PIRSF" id="PIRSF006648">
    <property type="entry name" value="DrrB"/>
    <property type="match status" value="1"/>
</dbReference>
<name>A0ABV1D5K4_9FIRM</name>
<dbReference type="PRINTS" id="PR00164">
    <property type="entry name" value="ABC2TRNSPORT"/>
</dbReference>
<keyword evidence="5" id="KW-0813">Transport</keyword>
<protein>
    <recommendedName>
        <fullName evidence="5">Transport permease protein</fullName>
    </recommendedName>
</protein>
<dbReference type="InterPro" id="IPR052902">
    <property type="entry name" value="ABC-2_transporter"/>
</dbReference>
<reference evidence="7 8" key="1">
    <citation type="submission" date="2024-03" db="EMBL/GenBank/DDBJ databases">
        <title>Human intestinal bacterial collection.</title>
        <authorList>
            <person name="Pauvert C."/>
            <person name="Hitch T.C.A."/>
            <person name="Clavel T."/>
        </authorList>
    </citation>
    <scope>NUCLEOTIDE SEQUENCE [LARGE SCALE GENOMIC DNA]</scope>
    <source>
        <strain evidence="7 8">CLA-SR-H021</strain>
    </source>
</reference>
<dbReference type="InterPro" id="IPR013525">
    <property type="entry name" value="ABC2_TM"/>
</dbReference>
<evidence type="ECO:0000313" key="7">
    <source>
        <dbReference type="EMBL" id="MEQ2425690.1"/>
    </source>
</evidence>
<evidence type="ECO:0000256" key="3">
    <source>
        <dbReference type="ARBA" id="ARBA00022989"/>
    </source>
</evidence>
<feature type="transmembrane region" description="Helical" evidence="5">
    <location>
        <begin position="222"/>
        <end position="244"/>
    </location>
</feature>
<evidence type="ECO:0000259" key="6">
    <source>
        <dbReference type="PROSITE" id="PS51012"/>
    </source>
</evidence>
<sequence>MNTFRTMLKTELKLSVRGMDMVIFGLCLPVVMVVIFGAVFGNRPAFEGASHTFLEQSFGALSAIAICAGGVMGLPLLISEYRQKKILKRFRVTPVSPALILAVHVVIYAIYALASLILVYGTAAVFFGFRMQGPVPAFILSYLLVMLSMFSIGLVAGGLAPDTKTAGIIASILYFPMLLFSGATLPYEIMPGPMQRAAGLMPLTQGIKLLKAASLGQPLDQVWFPVLILGAVFVLCSGVALRFFRWE</sequence>
<comment type="caution">
    <text evidence="7">The sequence shown here is derived from an EMBL/GenBank/DDBJ whole genome shotgun (WGS) entry which is preliminary data.</text>
</comment>
<evidence type="ECO:0000256" key="5">
    <source>
        <dbReference type="RuleBase" id="RU361157"/>
    </source>
</evidence>
<comment type="similarity">
    <text evidence="5">Belongs to the ABC-2 integral membrane protein family.</text>
</comment>
<dbReference type="InterPro" id="IPR047817">
    <property type="entry name" value="ABC2_TM_bact-type"/>
</dbReference>
<evidence type="ECO:0000256" key="2">
    <source>
        <dbReference type="ARBA" id="ARBA00022692"/>
    </source>
</evidence>
<accession>A0ABV1D5K4</accession>
<keyword evidence="2 5" id="KW-0812">Transmembrane</keyword>
<dbReference type="InterPro" id="IPR000412">
    <property type="entry name" value="ABC_2_transport"/>
</dbReference>
<dbReference type="PROSITE" id="PS51012">
    <property type="entry name" value="ABC_TM2"/>
    <property type="match status" value="1"/>
</dbReference>
<keyword evidence="8" id="KW-1185">Reference proteome</keyword>
<keyword evidence="5" id="KW-1003">Cell membrane</keyword>
<organism evidence="7 8">
    <name type="scientific">Enterocloster hominis</name>
    <name type="common">ex Hitch et al. 2024</name>
    <dbReference type="NCBI Taxonomy" id="1917870"/>
    <lineage>
        <taxon>Bacteria</taxon>
        <taxon>Bacillati</taxon>
        <taxon>Bacillota</taxon>
        <taxon>Clostridia</taxon>
        <taxon>Lachnospirales</taxon>
        <taxon>Lachnospiraceae</taxon>
        <taxon>Enterocloster</taxon>
    </lineage>
</organism>
<feature type="transmembrane region" description="Helical" evidence="5">
    <location>
        <begin position="99"/>
        <end position="127"/>
    </location>
</feature>
<feature type="transmembrane region" description="Helical" evidence="5">
    <location>
        <begin position="21"/>
        <end position="40"/>
    </location>
</feature>
<dbReference type="PANTHER" id="PTHR43027:SF2">
    <property type="entry name" value="TRANSPORT PERMEASE PROTEIN"/>
    <property type="match status" value="1"/>
</dbReference>
<dbReference type="EMBL" id="JBBMFM010000039">
    <property type="protein sequence ID" value="MEQ2425690.1"/>
    <property type="molecule type" value="Genomic_DNA"/>
</dbReference>
<evidence type="ECO:0000256" key="4">
    <source>
        <dbReference type="ARBA" id="ARBA00023136"/>
    </source>
</evidence>
<dbReference type="Pfam" id="PF01061">
    <property type="entry name" value="ABC2_membrane"/>
    <property type="match status" value="1"/>
</dbReference>
<feature type="domain" description="ABC transmembrane type-2" evidence="6">
    <location>
        <begin position="20"/>
        <end position="247"/>
    </location>
</feature>
<keyword evidence="4 5" id="KW-0472">Membrane</keyword>